<evidence type="ECO:0000313" key="2">
    <source>
        <dbReference type="EMBL" id="ASM77186.1"/>
    </source>
</evidence>
<accession>A0A221KDV3</accession>
<evidence type="ECO:0000256" key="1">
    <source>
        <dbReference type="SAM" id="MobiDB-lite"/>
    </source>
</evidence>
<name>A0A221KDV3_VITFI</name>
<evidence type="ECO:0000313" key="3">
    <source>
        <dbReference type="Proteomes" id="UP000199729"/>
    </source>
</evidence>
<dbReference type="KEGG" id="vff:VITFI_CDS1408"/>
<reference evidence="2 3" key="1">
    <citation type="submission" date="2017-07" db="EMBL/GenBank/DDBJ databases">
        <title>Complete Genome Sequence of the cosmetic ferment Vitreoscilla filiformis (ATCC15551).</title>
        <authorList>
            <person name="Contreras S."/>
            <person name="Sagory-Zalkind P."/>
            <person name="Blanquart H."/>
            <person name="Iltis A."/>
            <person name="Morand S.C."/>
        </authorList>
    </citation>
    <scope>NUCLEOTIDE SEQUENCE [LARGE SCALE GENOMIC DNA]</scope>
    <source>
        <strain evidence="2 3">ATCC 15551</strain>
    </source>
</reference>
<feature type="region of interest" description="Disordered" evidence="1">
    <location>
        <begin position="45"/>
        <end position="72"/>
    </location>
</feature>
<protein>
    <submittedName>
        <fullName evidence="2">Uncharacterized protein</fullName>
    </submittedName>
</protein>
<gene>
    <name evidence="2" type="ORF">VITFI_CDS1408</name>
</gene>
<dbReference type="AlphaFoldDB" id="A0A221KDV3"/>
<dbReference type="EMBL" id="CP022423">
    <property type="protein sequence ID" value="ASM77186.1"/>
    <property type="molecule type" value="Genomic_DNA"/>
</dbReference>
<proteinExistence type="predicted"/>
<dbReference type="Proteomes" id="UP000199729">
    <property type="component" value="Chromosome"/>
</dbReference>
<keyword evidence="3" id="KW-1185">Reference proteome</keyword>
<sequence>MAGPTQRCGPAPPTAQPADLLPAFQVLRQRAIERVLAEGVGVPPVKLSPGVPARPPLAVRKPGAATSPRAGG</sequence>
<organism evidence="2 3">
    <name type="scientific">Vitreoscilla filiformis</name>
    <dbReference type="NCBI Taxonomy" id="63"/>
    <lineage>
        <taxon>Bacteria</taxon>
        <taxon>Pseudomonadati</taxon>
        <taxon>Pseudomonadota</taxon>
        <taxon>Betaproteobacteria</taxon>
        <taxon>Neisseriales</taxon>
        <taxon>Neisseriaceae</taxon>
        <taxon>Vitreoscilla</taxon>
    </lineage>
</organism>